<evidence type="ECO:0000256" key="2">
    <source>
        <dbReference type="ARBA" id="ARBA00022475"/>
    </source>
</evidence>
<dbReference type="InterPro" id="IPR000620">
    <property type="entry name" value="EamA_dom"/>
</dbReference>
<gene>
    <name evidence="8" type="ORF">LMG9964_00866</name>
</gene>
<dbReference type="GeneID" id="27799585"/>
<dbReference type="AlphaFoldDB" id="A0A6J5K2G8"/>
<dbReference type="InterPro" id="IPR037185">
    <property type="entry name" value="EmrE-like"/>
</dbReference>
<dbReference type="EMBL" id="CADILN010000001">
    <property type="protein sequence ID" value="CAB4047234.1"/>
    <property type="molecule type" value="Genomic_DNA"/>
</dbReference>
<feature type="domain" description="EamA" evidence="7">
    <location>
        <begin position="159"/>
        <end position="287"/>
    </location>
</feature>
<feature type="domain" description="EamA" evidence="7">
    <location>
        <begin position="8"/>
        <end position="148"/>
    </location>
</feature>
<keyword evidence="3 6" id="KW-0812">Transmembrane</keyword>
<feature type="transmembrane region" description="Helical" evidence="6">
    <location>
        <begin position="78"/>
        <end position="98"/>
    </location>
</feature>
<feature type="transmembrane region" description="Helical" evidence="6">
    <location>
        <begin position="272"/>
        <end position="289"/>
    </location>
</feature>
<dbReference type="GO" id="GO:0005886">
    <property type="term" value="C:plasma membrane"/>
    <property type="evidence" value="ECO:0007669"/>
    <property type="project" value="UniProtKB-SubCell"/>
</dbReference>
<accession>A0A6J5K2G8</accession>
<evidence type="ECO:0000256" key="3">
    <source>
        <dbReference type="ARBA" id="ARBA00022692"/>
    </source>
</evidence>
<dbReference type="PANTHER" id="PTHR42920">
    <property type="entry name" value="OS03G0707200 PROTEIN-RELATED"/>
    <property type="match status" value="1"/>
</dbReference>
<proteinExistence type="predicted"/>
<feature type="transmembrane region" description="Helical" evidence="6">
    <location>
        <begin position="155"/>
        <end position="173"/>
    </location>
</feature>
<evidence type="ECO:0000256" key="5">
    <source>
        <dbReference type="ARBA" id="ARBA00023136"/>
    </source>
</evidence>
<keyword evidence="2" id="KW-1003">Cell membrane</keyword>
<feature type="transmembrane region" description="Helical" evidence="6">
    <location>
        <begin position="104"/>
        <end position="124"/>
    </location>
</feature>
<protein>
    <recommendedName>
        <fullName evidence="7">EamA domain-containing protein</fullName>
    </recommendedName>
</protein>
<feature type="transmembrane region" description="Helical" evidence="6">
    <location>
        <begin position="217"/>
        <end position="237"/>
    </location>
</feature>
<keyword evidence="4 6" id="KW-1133">Transmembrane helix</keyword>
<feature type="transmembrane region" description="Helical" evidence="6">
    <location>
        <begin position="185"/>
        <end position="211"/>
    </location>
</feature>
<name>A0A6J5K2G8_9BURK</name>
<dbReference type="InterPro" id="IPR051258">
    <property type="entry name" value="Diverse_Substrate_Transporter"/>
</dbReference>
<keyword evidence="5 6" id="KW-0472">Membrane</keyword>
<sequence>MKPAYGAISVALAAAALFGAATPLAKALLGAVSPFMLAGLFYLGSGVGLGLCIAWRWAAPGRSRARLGLRISRREWPWLFGAIAAGGVAGPALLMLGLASTPAATSSLLLNLEGVLTAVIAWVVFRENVDLQVFLGMAAIVAAGVLLSWHPGGAGVPVGALLIVGACLCWAVDNNLTRKVSANDAMLIACLKGLVAAPVNLGIALAAGAALPSPGTLAAAMATGFAGYGVSLVLFVVALRHLGTARTGAYFSVAPLFGVLLSLAIWPTLPDLTFCAAALLMALGIWLHVRERHVHEHTHELLEHSHRHRHDAHHQHEHDFPCSADEPHTHPHVHLPISHSHAHFPDIHHRHRH</sequence>
<comment type="subcellular location">
    <subcellularLocation>
        <location evidence="1">Cell membrane</location>
        <topology evidence="1">Multi-pass membrane protein</topology>
    </subcellularLocation>
</comment>
<dbReference type="Proteomes" id="UP000494102">
    <property type="component" value="Unassembled WGS sequence"/>
</dbReference>
<organism evidence="8 9">
    <name type="scientific">Paraburkholderia phenoliruptrix</name>
    <dbReference type="NCBI Taxonomy" id="252970"/>
    <lineage>
        <taxon>Bacteria</taxon>
        <taxon>Pseudomonadati</taxon>
        <taxon>Pseudomonadota</taxon>
        <taxon>Betaproteobacteria</taxon>
        <taxon>Burkholderiales</taxon>
        <taxon>Burkholderiaceae</taxon>
        <taxon>Paraburkholderia</taxon>
    </lineage>
</organism>
<evidence type="ECO:0000259" key="7">
    <source>
        <dbReference type="Pfam" id="PF00892"/>
    </source>
</evidence>
<feature type="transmembrane region" description="Helical" evidence="6">
    <location>
        <begin position="37"/>
        <end position="58"/>
    </location>
</feature>
<evidence type="ECO:0000313" key="8">
    <source>
        <dbReference type="EMBL" id="CAB4047234.1"/>
    </source>
</evidence>
<feature type="transmembrane region" description="Helical" evidence="6">
    <location>
        <begin position="249"/>
        <end position="266"/>
    </location>
</feature>
<dbReference type="PANTHER" id="PTHR42920:SF11">
    <property type="entry name" value="INNER MEMBRANE PROTEIN YTFF"/>
    <property type="match status" value="1"/>
</dbReference>
<dbReference type="RefSeq" id="WP_014972269.1">
    <property type="nucleotide sequence ID" value="NZ_CADILN010000001.1"/>
</dbReference>
<dbReference type="Gene3D" id="1.10.3730.20">
    <property type="match status" value="1"/>
</dbReference>
<evidence type="ECO:0000313" key="9">
    <source>
        <dbReference type="Proteomes" id="UP000494102"/>
    </source>
</evidence>
<evidence type="ECO:0000256" key="6">
    <source>
        <dbReference type="SAM" id="Phobius"/>
    </source>
</evidence>
<reference evidence="8 9" key="1">
    <citation type="submission" date="2020-04" db="EMBL/GenBank/DDBJ databases">
        <authorList>
            <person name="De Canck E."/>
        </authorList>
    </citation>
    <scope>NUCLEOTIDE SEQUENCE [LARGE SCALE GENOMIC DNA]</scope>
    <source>
        <strain evidence="8 9">LMG 9964</strain>
    </source>
</reference>
<evidence type="ECO:0000256" key="1">
    <source>
        <dbReference type="ARBA" id="ARBA00004651"/>
    </source>
</evidence>
<feature type="transmembrane region" description="Helical" evidence="6">
    <location>
        <begin position="131"/>
        <end position="149"/>
    </location>
</feature>
<evidence type="ECO:0000256" key="4">
    <source>
        <dbReference type="ARBA" id="ARBA00022989"/>
    </source>
</evidence>
<dbReference type="Pfam" id="PF00892">
    <property type="entry name" value="EamA"/>
    <property type="match status" value="2"/>
</dbReference>
<dbReference type="SUPFAM" id="SSF103481">
    <property type="entry name" value="Multidrug resistance efflux transporter EmrE"/>
    <property type="match status" value="2"/>
</dbReference>